<keyword evidence="12" id="KW-1185">Reference proteome</keyword>
<dbReference type="Gene3D" id="3.90.79.10">
    <property type="entry name" value="Nucleoside Triphosphate Pyrophosphohydrolase"/>
    <property type="match status" value="1"/>
</dbReference>
<keyword evidence="8" id="KW-0520">NAD</keyword>
<keyword evidence="6" id="KW-0378">Hydrolase</keyword>
<name>A0A1M5Y4F6_9CLOT</name>
<dbReference type="Pfam" id="PF00293">
    <property type="entry name" value="NUDIX"/>
    <property type="match status" value="1"/>
</dbReference>
<comment type="catalytic activity">
    <reaction evidence="9">
        <text>a 5'-end NAD(+)-phospho-ribonucleoside in mRNA + H2O = a 5'-end phospho-adenosine-phospho-ribonucleoside in mRNA + beta-nicotinamide D-ribonucleotide + 2 H(+)</text>
        <dbReference type="Rhea" id="RHEA:60876"/>
        <dbReference type="Rhea" id="RHEA-COMP:15698"/>
        <dbReference type="Rhea" id="RHEA-COMP:15719"/>
        <dbReference type="ChEBI" id="CHEBI:14649"/>
        <dbReference type="ChEBI" id="CHEBI:15377"/>
        <dbReference type="ChEBI" id="CHEBI:15378"/>
        <dbReference type="ChEBI" id="CHEBI:144029"/>
        <dbReference type="ChEBI" id="CHEBI:144051"/>
    </reaction>
    <physiologicalReaction direction="left-to-right" evidence="9">
        <dbReference type="Rhea" id="RHEA:60877"/>
    </physiologicalReaction>
</comment>
<dbReference type="GO" id="GO:0046872">
    <property type="term" value="F:metal ion binding"/>
    <property type="evidence" value="ECO:0007669"/>
    <property type="project" value="UniProtKB-KW"/>
</dbReference>
<dbReference type="AlphaFoldDB" id="A0A1M5Y4F6"/>
<dbReference type="InterPro" id="IPR020084">
    <property type="entry name" value="NUDIX_hydrolase_CS"/>
</dbReference>
<feature type="domain" description="Nudix hydrolase" evidence="10">
    <location>
        <begin position="37"/>
        <end position="159"/>
    </location>
</feature>
<dbReference type="GO" id="GO:0035529">
    <property type="term" value="F:NADH pyrophosphatase activity"/>
    <property type="evidence" value="ECO:0007669"/>
    <property type="project" value="TreeGrafter"/>
</dbReference>
<evidence type="ECO:0000313" key="12">
    <source>
        <dbReference type="Proteomes" id="UP000184447"/>
    </source>
</evidence>
<dbReference type="InterPro" id="IPR050241">
    <property type="entry name" value="NAD-cap_RNA_hydrolase_NudC"/>
</dbReference>
<gene>
    <name evidence="11" type="ORF">SAMN02745207_04191</name>
</gene>
<protein>
    <recommendedName>
        <fullName evidence="4">NAD(+) diphosphatase</fullName>
        <ecNumber evidence="4">3.6.1.22</ecNumber>
    </recommendedName>
</protein>
<dbReference type="InterPro" id="IPR000086">
    <property type="entry name" value="NUDIX_hydrolase_dom"/>
</dbReference>
<dbReference type="RefSeq" id="WP_073340967.1">
    <property type="nucleotide sequence ID" value="NZ_FQXM01000053.1"/>
</dbReference>
<keyword evidence="7" id="KW-0460">Magnesium</keyword>
<dbReference type="PROSITE" id="PS00893">
    <property type="entry name" value="NUDIX_BOX"/>
    <property type="match status" value="1"/>
</dbReference>
<evidence type="ECO:0000256" key="4">
    <source>
        <dbReference type="ARBA" id="ARBA00012381"/>
    </source>
</evidence>
<keyword evidence="5" id="KW-0479">Metal-binding</keyword>
<dbReference type="EMBL" id="FQXM01000053">
    <property type="protein sequence ID" value="SHI06985.1"/>
    <property type="molecule type" value="Genomic_DNA"/>
</dbReference>
<dbReference type="PROSITE" id="PS51462">
    <property type="entry name" value="NUDIX"/>
    <property type="match status" value="1"/>
</dbReference>
<organism evidence="11 12">
    <name type="scientific">Clostridium grantii DSM 8605</name>
    <dbReference type="NCBI Taxonomy" id="1121316"/>
    <lineage>
        <taxon>Bacteria</taxon>
        <taxon>Bacillati</taxon>
        <taxon>Bacillota</taxon>
        <taxon>Clostridia</taxon>
        <taxon>Eubacteriales</taxon>
        <taxon>Clostridiaceae</taxon>
        <taxon>Clostridium</taxon>
    </lineage>
</organism>
<dbReference type="InterPro" id="IPR049734">
    <property type="entry name" value="NudC-like_C"/>
</dbReference>
<dbReference type="STRING" id="1121316.SAMN02745207_04191"/>
<dbReference type="GO" id="GO:0006742">
    <property type="term" value="P:NADP+ catabolic process"/>
    <property type="evidence" value="ECO:0007669"/>
    <property type="project" value="TreeGrafter"/>
</dbReference>
<evidence type="ECO:0000256" key="1">
    <source>
        <dbReference type="ARBA" id="ARBA00001946"/>
    </source>
</evidence>
<dbReference type="PANTHER" id="PTHR42904">
    <property type="entry name" value="NUDIX HYDROLASE, NUDC SUBFAMILY"/>
    <property type="match status" value="1"/>
</dbReference>
<accession>A0A1M5Y4F6</accession>
<comment type="cofactor">
    <cofactor evidence="1">
        <name>Mg(2+)</name>
        <dbReference type="ChEBI" id="CHEBI:18420"/>
    </cofactor>
</comment>
<dbReference type="SUPFAM" id="SSF55811">
    <property type="entry name" value="Nudix"/>
    <property type="match status" value="1"/>
</dbReference>
<evidence type="ECO:0000313" key="11">
    <source>
        <dbReference type="EMBL" id="SHI06985.1"/>
    </source>
</evidence>
<dbReference type="Proteomes" id="UP000184447">
    <property type="component" value="Unassembled WGS sequence"/>
</dbReference>
<dbReference type="GO" id="GO:0019677">
    <property type="term" value="P:NAD+ catabolic process"/>
    <property type="evidence" value="ECO:0007669"/>
    <property type="project" value="TreeGrafter"/>
</dbReference>
<evidence type="ECO:0000256" key="9">
    <source>
        <dbReference type="ARBA" id="ARBA00023679"/>
    </source>
</evidence>
<dbReference type="GO" id="GO:0005829">
    <property type="term" value="C:cytosol"/>
    <property type="evidence" value="ECO:0007669"/>
    <property type="project" value="TreeGrafter"/>
</dbReference>
<evidence type="ECO:0000256" key="8">
    <source>
        <dbReference type="ARBA" id="ARBA00023027"/>
    </source>
</evidence>
<sequence>MIYKYCPICGNELGIKSSWDEGMVPYCCEDNILFFDIPKTVVLIAVLKEDKILLLKQSYIYETCRVLISGYVTNGESLEETAIREVFEETGIEISNVRYLGSYPLSEKDFLFVGFVGDYIQGDIVKSEEVENAEWINIKNAIEEMKDDTIGKQVVNQVLKILNF</sequence>
<dbReference type="EC" id="3.6.1.22" evidence="4"/>
<dbReference type="InterPro" id="IPR015797">
    <property type="entry name" value="NUDIX_hydrolase-like_dom_sf"/>
</dbReference>
<proteinExistence type="inferred from homology"/>
<dbReference type="CDD" id="cd03429">
    <property type="entry name" value="NUDIX_NADH_pyrophosphatase_Nudt13"/>
    <property type="match status" value="1"/>
</dbReference>
<evidence type="ECO:0000256" key="6">
    <source>
        <dbReference type="ARBA" id="ARBA00022801"/>
    </source>
</evidence>
<reference evidence="11 12" key="1">
    <citation type="submission" date="2016-11" db="EMBL/GenBank/DDBJ databases">
        <authorList>
            <person name="Jaros S."/>
            <person name="Januszkiewicz K."/>
            <person name="Wedrychowicz H."/>
        </authorList>
    </citation>
    <scope>NUCLEOTIDE SEQUENCE [LARGE SCALE GENOMIC DNA]</scope>
    <source>
        <strain evidence="11 12">DSM 8605</strain>
    </source>
</reference>
<evidence type="ECO:0000256" key="2">
    <source>
        <dbReference type="ARBA" id="ARBA00001947"/>
    </source>
</evidence>
<dbReference type="PANTHER" id="PTHR42904:SF6">
    <property type="entry name" value="NAD-CAPPED RNA HYDROLASE NUDT12"/>
    <property type="match status" value="1"/>
</dbReference>
<dbReference type="OrthoDB" id="9800077at2"/>
<evidence type="ECO:0000256" key="5">
    <source>
        <dbReference type="ARBA" id="ARBA00022723"/>
    </source>
</evidence>
<comment type="cofactor">
    <cofactor evidence="2">
        <name>Zn(2+)</name>
        <dbReference type="ChEBI" id="CHEBI:29105"/>
    </cofactor>
</comment>
<evidence type="ECO:0000256" key="3">
    <source>
        <dbReference type="ARBA" id="ARBA00009595"/>
    </source>
</evidence>
<evidence type="ECO:0000256" key="7">
    <source>
        <dbReference type="ARBA" id="ARBA00022842"/>
    </source>
</evidence>
<evidence type="ECO:0000259" key="10">
    <source>
        <dbReference type="PROSITE" id="PS51462"/>
    </source>
</evidence>
<comment type="similarity">
    <text evidence="3">Belongs to the Nudix hydrolase family. NudC subfamily.</text>
</comment>